<evidence type="ECO:0000256" key="4">
    <source>
        <dbReference type="SAM" id="Coils"/>
    </source>
</evidence>
<dbReference type="PANTHER" id="PTHR12537">
    <property type="entry name" value="RNA BINDING PROTEIN PUMILIO-RELATED"/>
    <property type="match status" value="1"/>
</dbReference>
<organism evidence="7 8">
    <name type="scientific">Scytalidium lignicola</name>
    <name type="common">Hyphomycete</name>
    <dbReference type="NCBI Taxonomy" id="5539"/>
    <lineage>
        <taxon>Eukaryota</taxon>
        <taxon>Fungi</taxon>
        <taxon>Dikarya</taxon>
        <taxon>Ascomycota</taxon>
        <taxon>Pezizomycotina</taxon>
        <taxon>Leotiomycetes</taxon>
        <taxon>Leotiomycetes incertae sedis</taxon>
        <taxon>Scytalidium</taxon>
    </lineage>
</organism>
<keyword evidence="4" id="KW-0175">Coiled coil</keyword>
<feature type="compositionally biased region" description="Polar residues" evidence="5">
    <location>
        <begin position="323"/>
        <end position="334"/>
    </location>
</feature>
<feature type="non-terminal residue" evidence="7">
    <location>
        <position position="1"/>
    </location>
</feature>
<dbReference type="Gene3D" id="1.25.10.10">
    <property type="entry name" value="Leucine-rich Repeat Variant"/>
    <property type="match status" value="1"/>
</dbReference>
<feature type="region of interest" description="Disordered" evidence="5">
    <location>
        <begin position="497"/>
        <end position="533"/>
    </location>
</feature>
<evidence type="ECO:0000256" key="5">
    <source>
        <dbReference type="SAM" id="MobiDB-lite"/>
    </source>
</evidence>
<feature type="repeat" description="Pumilio" evidence="3">
    <location>
        <begin position="931"/>
        <end position="966"/>
    </location>
</feature>
<dbReference type="CDD" id="cd07920">
    <property type="entry name" value="Pumilio"/>
    <property type="match status" value="1"/>
</dbReference>
<feature type="region of interest" description="Disordered" evidence="5">
    <location>
        <begin position="791"/>
        <end position="818"/>
    </location>
</feature>
<feature type="region of interest" description="Disordered" evidence="5">
    <location>
        <begin position="305"/>
        <end position="349"/>
    </location>
</feature>
<feature type="compositionally biased region" description="Polar residues" evidence="5">
    <location>
        <begin position="305"/>
        <end position="315"/>
    </location>
</feature>
<name>A0A3E2HH04_SCYLI</name>
<evidence type="ECO:0000313" key="7">
    <source>
        <dbReference type="EMBL" id="RFU32657.1"/>
    </source>
</evidence>
<feature type="region of interest" description="Disordered" evidence="5">
    <location>
        <begin position="612"/>
        <end position="668"/>
    </location>
</feature>
<comment type="function">
    <text evidence="2">RNA-binding nucleolar protein required for pre-rRNA processing. Involved in production of 18S rRNA and assembly of small ribosomal subunit.</text>
</comment>
<feature type="compositionally biased region" description="Polar residues" evidence="5">
    <location>
        <begin position="473"/>
        <end position="485"/>
    </location>
</feature>
<feature type="domain" description="PUM-HD" evidence="6">
    <location>
        <begin position="874"/>
        <end position="1211"/>
    </location>
</feature>
<feature type="region of interest" description="Disordered" evidence="5">
    <location>
        <begin position="1208"/>
        <end position="1320"/>
    </location>
</feature>
<dbReference type="SUPFAM" id="SSF48371">
    <property type="entry name" value="ARM repeat"/>
    <property type="match status" value="1"/>
</dbReference>
<feature type="repeat" description="Pumilio" evidence="3">
    <location>
        <begin position="1076"/>
        <end position="1111"/>
    </location>
</feature>
<dbReference type="GO" id="GO:0010608">
    <property type="term" value="P:post-transcriptional regulation of gene expression"/>
    <property type="evidence" value="ECO:0007669"/>
    <property type="project" value="TreeGrafter"/>
</dbReference>
<dbReference type="OMA" id="HYKGELY"/>
<keyword evidence="1" id="KW-0677">Repeat</keyword>
<dbReference type="Proteomes" id="UP000258309">
    <property type="component" value="Unassembled WGS sequence"/>
</dbReference>
<feature type="repeat" description="Pumilio" evidence="3">
    <location>
        <begin position="967"/>
        <end position="1003"/>
    </location>
</feature>
<feature type="region of interest" description="Disordered" evidence="5">
    <location>
        <begin position="423"/>
        <end position="485"/>
    </location>
</feature>
<dbReference type="PANTHER" id="PTHR12537:SF13">
    <property type="entry name" value="PUMILIO HOMOLOGY DOMAIN FAMILY MEMBER 4"/>
    <property type="match status" value="1"/>
</dbReference>
<keyword evidence="8" id="KW-1185">Reference proteome</keyword>
<evidence type="ECO:0000256" key="1">
    <source>
        <dbReference type="ARBA" id="ARBA00022737"/>
    </source>
</evidence>
<feature type="compositionally biased region" description="Polar residues" evidence="5">
    <location>
        <begin position="1211"/>
        <end position="1270"/>
    </location>
</feature>
<dbReference type="FunFam" id="1.25.10.10:FF:000237">
    <property type="entry name" value="Pumilio homolog 9"/>
    <property type="match status" value="1"/>
</dbReference>
<dbReference type="GO" id="GO:0003729">
    <property type="term" value="F:mRNA binding"/>
    <property type="evidence" value="ECO:0007669"/>
    <property type="project" value="TreeGrafter"/>
</dbReference>
<comment type="caution">
    <text evidence="7">The sequence shown here is derived from an EMBL/GenBank/DDBJ whole genome shotgun (WGS) entry which is preliminary data.</text>
</comment>
<reference evidence="7 8" key="1">
    <citation type="submission" date="2018-05" db="EMBL/GenBank/DDBJ databases">
        <title>Draft genome sequence of Scytalidium lignicola DSM 105466, a ubiquitous saprotrophic fungus.</title>
        <authorList>
            <person name="Buettner E."/>
            <person name="Gebauer A.M."/>
            <person name="Hofrichter M."/>
            <person name="Liers C."/>
            <person name="Kellner H."/>
        </authorList>
    </citation>
    <scope>NUCLEOTIDE SEQUENCE [LARGE SCALE GENOMIC DNA]</scope>
    <source>
        <strain evidence="7 8">DSM 105466</strain>
    </source>
</reference>
<sequence length="1320" mass="146044">MLYDVAYVSIPVPNPFRVRLQLACAGNYGNGLKAGIPSVAEPDVILCLSGTQIFRAEANITTKFALSPLTDSSPPLRRNFPPLYLPKGDSGLSFPELQEPFVPFWPLGEKRGLEGGEVERLNGGISLLCDVEPLRDPLLSIAKLVQNVTVAALVETFHQWLARFRIHIEGLGGSNNSKVTNSRAIPAEVHLQSPLCPENQRESFDAFRLSTNDDEPNEFSSCGTNVIEVLPSGRAAPYCVAVVILAPKRYGGRATGQSHSLNWIRRLATAPGFPGRNCSVGYFCSKVKMAFSNSSSDRLDELRFRNQQSPRNDSSLLGLVSPPRNSSRVSQSVLPQDGRGGIARRFTTDSGRIPTIATLASLRGAQEQQEYGPSTYHKVQLLEKKKLEYERLREQKRRFEAEMQLLDLQQRREEQELAQMQEDLRGNNTITGHQSEPTTPPEYRDTSSGFPSVFSRPNRYSTSALVSPPGLFNRSSRSGSLLTSPQSGIMQSRLLMDDKFPSQSVPGSRRNSDEDEKEEAVRQDPTSHRSTNALNRYSMPVTRSRNGMNEMFALDQTNTARFLFGEEEGSSEVKSYLQQTATDDKFPILVRREEYPGLLSASSAALDLALSQSPGPESLSNGWGAFNRHRPSQSQQSAQMNLSQLNGQGNSSASASQTTPSESPISVRPSYRHSLDLKFFDSTQDNSAQVTSPSKHVQATPPKLQTSYSANDVSTMKTNGNGVSNINVNPSTNSHAQQHFHNHNASMGRIPPNALNNRLSREMASPDNSANLRESTSGGYQSIQSALQASAPPFGPAITQSMSQAQAPPPIAAQNGQQSYPVPGYYNNYNMQMMTMGMQNMQLNSPIYSPHNPYANYSAGYPQAGTRDSQARVIQQRRMHDGEAMNRFANMQLEQLGGEIYALCKDQHGCRFLQKKLEERNPEHVHMIWLETNQHVIELMTDPFGNYLCQKLLEFCNDEERTVLIENAAPDLVRIALNQHGTRALQKMIEFISTPGQIQTVIRALSHRVVELIQDLNGNHVIQKCLNKLSPADAQFIFDNVGQHCIEVGTHRHGCCVLQRCIDHASGEQKAWLIRQISNNAFTLVQDPFGNYVVQYILDLNEPIFTEPLVAMFQGRVCQLSKQKFSSNVIEKCLRCAQDPSKDMIVEEMLQPRELDSLLRDSFANYVIQTALDYANATMKARLIEAIRPHLPAIRTTPYGRRIQAKIQGNEGRSGNSSGQATPNDTEIPTQNPVRHQRGMSNASTTNGLITQVGTYTNGYTSPNGTTNGAVNGLPAAVLPNRQNGTFPSTEQLPTSPTSQQGYQFNYGRANGQTTSGNWL</sequence>
<evidence type="ECO:0000313" key="8">
    <source>
        <dbReference type="Proteomes" id="UP000258309"/>
    </source>
</evidence>
<dbReference type="InterPro" id="IPR001313">
    <property type="entry name" value="Pumilio_RNA-bd_rpt"/>
</dbReference>
<evidence type="ECO:0000256" key="3">
    <source>
        <dbReference type="PROSITE-ProRule" id="PRU00317"/>
    </source>
</evidence>
<feature type="coiled-coil region" evidence="4">
    <location>
        <begin position="382"/>
        <end position="423"/>
    </location>
</feature>
<proteinExistence type="predicted"/>
<dbReference type="PROSITE" id="PS50302">
    <property type="entry name" value="PUM"/>
    <property type="match status" value="8"/>
</dbReference>
<dbReference type="OrthoDB" id="3595996at2759"/>
<evidence type="ECO:0000259" key="6">
    <source>
        <dbReference type="PROSITE" id="PS50303"/>
    </source>
</evidence>
<dbReference type="STRING" id="5539.A0A3E2HH04"/>
<dbReference type="SMART" id="SM00025">
    <property type="entry name" value="Pumilio"/>
    <property type="match status" value="8"/>
</dbReference>
<feature type="region of interest" description="Disordered" evidence="5">
    <location>
        <begin position="684"/>
        <end position="707"/>
    </location>
</feature>
<feature type="non-terminal residue" evidence="7">
    <location>
        <position position="1320"/>
    </location>
</feature>
<feature type="repeat" description="Pumilio" evidence="3">
    <location>
        <begin position="1148"/>
        <end position="1185"/>
    </location>
</feature>
<dbReference type="EMBL" id="NCSJ02000050">
    <property type="protein sequence ID" value="RFU32657.1"/>
    <property type="molecule type" value="Genomic_DNA"/>
</dbReference>
<protein>
    <recommendedName>
        <fullName evidence="6">PUM-HD domain-containing protein</fullName>
    </recommendedName>
</protein>
<dbReference type="InterPro" id="IPR033133">
    <property type="entry name" value="PUM-HD"/>
</dbReference>
<feature type="repeat" description="Pumilio" evidence="3">
    <location>
        <begin position="1004"/>
        <end position="1039"/>
    </location>
</feature>
<feature type="compositionally biased region" description="Polar residues" evidence="5">
    <location>
        <begin position="632"/>
        <end position="664"/>
    </location>
</feature>
<accession>A0A3E2HH04</accession>
<feature type="repeat" description="Pumilio" evidence="3">
    <location>
        <begin position="1112"/>
        <end position="1147"/>
    </location>
</feature>
<dbReference type="InterPro" id="IPR016024">
    <property type="entry name" value="ARM-type_fold"/>
</dbReference>
<feature type="compositionally biased region" description="Polar residues" evidence="5">
    <location>
        <begin position="426"/>
        <end position="437"/>
    </location>
</feature>
<feature type="repeat" description="Pumilio" evidence="3">
    <location>
        <begin position="1040"/>
        <end position="1075"/>
    </location>
</feature>
<dbReference type="InterPro" id="IPR011989">
    <property type="entry name" value="ARM-like"/>
</dbReference>
<feature type="repeat" description="Pumilio" evidence="3">
    <location>
        <begin position="895"/>
        <end position="930"/>
    </location>
</feature>
<dbReference type="GO" id="GO:0005737">
    <property type="term" value="C:cytoplasm"/>
    <property type="evidence" value="ECO:0007669"/>
    <property type="project" value="TreeGrafter"/>
</dbReference>
<feature type="compositionally biased region" description="Polar residues" evidence="5">
    <location>
        <begin position="1311"/>
        <end position="1320"/>
    </location>
</feature>
<dbReference type="InterPro" id="IPR033712">
    <property type="entry name" value="Pumilio_RNA-bd"/>
</dbReference>
<dbReference type="PROSITE" id="PS50303">
    <property type="entry name" value="PUM_HD"/>
    <property type="match status" value="1"/>
</dbReference>
<dbReference type="Pfam" id="PF00806">
    <property type="entry name" value="PUF"/>
    <property type="match status" value="8"/>
</dbReference>
<gene>
    <name evidence="7" type="ORF">B7463_g3677</name>
</gene>
<evidence type="ECO:0000256" key="2">
    <source>
        <dbReference type="ARBA" id="ARBA00024893"/>
    </source>
</evidence>
<feature type="compositionally biased region" description="Polar residues" evidence="5">
    <location>
        <begin position="1281"/>
        <end position="1304"/>
    </location>
</feature>